<dbReference type="SUPFAM" id="SSF56801">
    <property type="entry name" value="Acetyl-CoA synthetase-like"/>
    <property type="match status" value="1"/>
</dbReference>
<dbReference type="Proteomes" id="UP000236290">
    <property type="component" value="Unassembled WGS sequence"/>
</dbReference>
<gene>
    <name evidence="5" type="ORF">THARTR1_05963</name>
</gene>
<proteinExistence type="predicted"/>
<dbReference type="PANTHER" id="PTHR45527">
    <property type="entry name" value="NONRIBOSOMAL PEPTIDE SYNTHETASE"/>
    <property type="match status" value="1"/>
</dbReference>
<dbReference type="OrthoDB" id="329835at2759"/>
<dbReference type="SUPFAM" id="SSF52777">
    <property type="entry name" value="CoA-dependent acyltransferases"/>
    <property type="match status" value="1"/>
</dbReference>
<protein>
    <recommendedName>
        <fullName evidence="7">AMP-dependent synthetase/ligase domain-containing protein</fullName>
    </recommendedName>
</protein>
<evidence type="ECO:0000313" key="5">
    <source>
        <dbReference type="EMBL" id="PNP53581.1"/>
    </source>
</evidence>
<accession>A0A2K0U746</accession>
<dbReference type="InterPro" id="IPR000873">
    <property type="entry name" value="AMP-dep_synth/lig_dom"/>
</dbReference>
<dbReference type="Pfam" id="PF00668">
    <property type="entry name" value="Condensation"/>
    <property type="match status" value="1"/>
</dbReference>
<organism evidence="5 6">
    <name type="scientific">Trichoderma harzianum</name>
    <name type="common">Hypocrea lixii</name>
    <dbReference type="NCBI Taxonomy" id="5544"/>
    <lineage>
        <taxon>Eukaryota</taxon>
        <taxon>Fungi</taxon>
        <taxon>Dikarya</taxon>
        <taxon>Ascomycota</taxon>
        <taxon>Pezizomycotina</taxon>
        <taxon>Sordariomycetes</taxon>
        <taxon>Hypocreomycetidae</taxon>
        <taxon>Hypocreales</taxon>
        <taxon>Hypocreaceae</taxon>
        <taxon>Trichoderma</taxon>
    </lineage>
</organism>
<feature type="domain" description="Condensation" evidence="4">
    <location>
        <begin position="6"/>
        <end position="235"/>
    </location>
</feature>
<comment type="caution">
    <text evidence="5">The sequence shown here is derived from an EMBL/GenBank/DDBJ whole genome shotgun (WGS) entry which is preliminary data.</text>
</comment>
<reference evidence="5 6" key="1">
    <citation type="submission" date="2017-02" db="EMBL/GenBank/DDBJ databases">
        <title>Genomes of Trichoderma spp. with biocontrol activity.</title>
        <authorList>
            <person name="Gardiner D."/>
            <person name="Kazan K."/>
            <person name="Vos C."/>
            <person name="Harvey P."/>
        </authorList>
    </citation>
    <scope>NUCLEOTIDE SEQUENCE [LARGE SCALE GENOMIC DNA]</scope>
    <source>
        <strain evidence="5 6">Tr1</strain>
    </source>
</reference>
<dbReference type="InterPro" id="IPR023213">
    <property type="entry name" value="CAT-like_dom_sf"/>
</dbReference>
<keyword evidence="2" id="KW-0597">Phosphoprotein</keyword>
<dbReference type="InterPro" id="IPR020845">
    <property type="entry name" value="AMP-binding_CS"/>
</dbReference>
<dbReference type="PANTHER" id="PTHR45527:SF1">
    <property type="entry name" value="FATTY ACID SYNTHASE"/>
    <property type="match status" value="1"/>
</dbReference>
<dbReference type="Pfam" id="PF00501">
    <property type="entry name" value="AMP-binding"/>
    <property type="match status" value="1"/>
</dbReference>
<evidence type="ECO:0000256" key="2">
    <source>
        <dbReference type="ARBA" id="ARBA00022553"/>
    </source>
</evidence>
<evidence type="ECO:0000259" key="4">
    <source>
        <dbReference type="Pfam" id="PF00668"/>
    </source>
</evidence>
<dbReference type="GO" id="GO:0003824">
    <property type="term" value="F:catalytic activity"/>
    <property type="evidence" value="ECO:0007669"/>
    <property type="project" value="InterPro"/>
</dbReference>
<evidence type="ECO:0000313" key="6">
    <source>
        <dbReference type="Proteomes" id="UP000236290"/>
    </source>
</evidence>
<keyword evidence="1" id="KW-0596">Phosphopantetheine</keyword>
<dbReference type="Gene3D" id="3.30.559.10">
    <property type="entry name" value="Chloramphenicol acetyltransferase-like domain"/>
    <property type="match status" value="1"/>
</dbReference>
<name>A0A2K0U746_TRIHA</name>
<evidence type="ECO:0008006" key="7">
    <source>
        <dbReference type="Google" id="ProtNLM"/>
    </source>
</evidence>
<dbReference type="GO" id="GO:0043041">
    <property type="term" value="P:amino acid activation for nonribosomal peptide biosynthetic process"/>
    <property type="evidence" value="ECO:0007669"/>
    <property type="project" value="TreeGrafter"/>
</dbReference>
<feature type="domain" description="AMP-dependent synthetase/ligase" evidence="3">
    <location>
        <begin position="261"/>
        <end position="496"/>
    </location>
</feature>
<dbReference type="Gene3D" id="3.40.50.12780">
    <property type="entry name" value="N-terminal domain of ligase-like"/>
    <property type="match status" value="1"/>
</dbReference>
<dbReference type="AlphaFoldDB" id="A0A2K0U746"/>
<dbReference type="PROSITE" id="PS00455">
    <property type="entry name" value="AMP_BINDING"/>
    <property type="match status" value="1"/>
</dbReference>
<dbReference type="Gene3D" id="3.30.559.30">
    <property type="entry name" value="Nonribosomal peptide synthetase, condensation domain"/>
    <property type="match status" value="1"/>
</dbReference>
<evidence type="ECO:0000256" key="1">
    <source>
        <dbReference type="ARBA" id="ARBA00022450"/>
    </source>
</evidence>
<evidence type="ECO:0000259" key="3">
    <source>
        <dbReference type="Pfam" id="PF00501"/>
    </source>
</evidence>
<dbReference type="GO" id="GO:0044550">
    <property type="term" value="P:secondary metabolite biosynthetic process"/>
    <property type="evidence" value="ECO:0007669"/>
    <property type="project" value="TreeGrafter"/>
</dbReference>
<sequence length="500" mass="55133">MARTNSRVPMAKFDRHQVQARVDPALAVKVRTVAKQQRSTPFHLYLAAFKALLFCFTDADELTIGVADGARHDSTLMGSIGFFLNLLTLRFRRQASQPFTEAITEARKISHAALENSRVPFDVLLSELNVARSSTHSPFFQAFIDYHQGHQEEQKWANCQMRMSEEVHTGKTAYDITVDVTETDAAAFIFFRGQKSIYDQAATQLLCNTYVHFLEVLTSEPSLVMSAIPLFSEKQLAEAVQVGRGPKLVSDWPETLPLRIDQVARENPDKVALMDGTGKALTYASMMNRIHAIAEALQEAGVAPGLRVLVFQQATSDWPCSMLAIMRLGAIYVPLDLRNPLPRLAAVAQDCEPTAILADATTLHDASQLGVPSARLIDVSLIKTNPSKAVINDSRAHSTAAILYTSGSTGTPKGIVVTHEGLRNEIEGYTKAWKLGPERVLQQSAFTFNHSSDQIYTGLVNGGMVYVVPWDKRGNALEITKIIKEHGITYTKATPSEYSL</sequence>
<dbReference type="GO" id="GO:0031177">
    <property type="term" value="F:phosphopantetheine binding"/>
    <property type="evidence" value="ECO:0007669"/>
    <property type="project" value="TreeGrafter"/>
</dbReference>
<dbReference type="GO" id="GO:0005737">
    <property type="term" value="C:cytoplasm"/>
    <property type="evidence" value="ECO:0007669"/>
    <property type="project" value="TreeGrafter"/>
</dbReference>
<dbReference type="EMBL" id="MTYI01000078">
    <property type="protein sequence ID" value="PNP53581.1"/>
    <property type="molecule type" value="Genomic_DNA"/>
</dbReference>
<dbReference type="InterPro" id="IPR001242">
    <property type="entry name" value="Condensation_dom"/>
</dbReference>
<dbReference type="InterPro" id="IPR042099">
    <property type="entry name" value="ANL_N_sf"/>
</dbReference>